<gene>
    <name evidence="3" type="ORF">SAMN05216352_104316</name>
</gene>
<dbReference type="PANTHER" id="PTHR21198">
    <property type="entry name" value="GLUTAMATE RACEMASE"/>
    <property type="match status" value="1"/>
</dbReference>
<dbReference type="EMBL" id="FNDU01000004">
    <property type="protein sequence ID" value="SDI07545.1"/>
    <property type="molecule type" value="Genomic_DNA"/>
</dbReference>
<dbReference type="PANTHER" id="PTHR21198:SF7">
    <property type="entry name" value="ASPARTATE-GLUTAMATE RACEMASE FAMILY"/>
    <property type="match status" value="1"/>
</dbReference>
<accession>A0A1G8HLS5</accession>
<evidence type="ECO:0000256" key="1">
    <source>
        <dbReference type="ARBA" id="ARBA00007847"/>
    </source>
</evidence>
<dbReference type="PROSITE" id="PS00924">
    <property type="entry name" value="ASP_GLU_RACEMASE_2"/>
    <property type="match status" value="1"/>
</dbReference>
<keyword evidence="4" id="KW-1185">Reference proteome</keyword>
<comment type="similarity">
    <text evidence="1">Belongs to the aspartate/glutamate racemases family.</text>
</comment>
<protein>
    <submittedName>
        <fullName evidence="3">Aspartate racemase</fullName>
    </submittedName>
</protein>
<dbReference type="InterPro" id="IPR004380">
    <property type="entry name" value="Asp_race"/>
</dbReference>
<dbReference type="Gene3D" id="3.40.50.1860">
    <property type="match status" value="2"/>
</dbReference>
<dbReference type="STRING" id="930129.SAMN05216352_104316"/>
<dbReference type="InterPro" id="IPR015942">
    <property type="entry name" value="Asp/Glu/hydantoin_racemase"/>
</dbReference>
<dbReference type="AlphaFoldDB" id="A0A1G8HLS5"/>
<dbReference type="SUPFAM" id="SSF53681">
    <property type="entry name" value="Aspartate/glutamate racemase"/>
    <property type="match status" value="2"/>
</dbReference>
<dbReference type="GO" id="GO:0047661">
    <property type="term" value="F:amino-acid racemase activity"/>
    <property type="evidence" value="ECO:0007669"/>
    <property type="project" value="InterPro"/>
</dbReference>
<evidence type="ECO:0000313" key="3">
    <source>
        <dbReference type="EMBL" id="SDI07545.1"/>
    </source>
</evidence>
<evidence type="ECO:0000256" key="2">
    <source>
        <dbReference type="ARBA" id="ARBA00023235"/>
    </source>
</evidence>
<dbReference type="InterPro" id="IPR033134">
    <property type="entry name" value="Asp/Glu_racemase_AS_2"/>
</dbReference>
<dbReference type="Pfam" id="PF01177">
    <property type="entry name" value="Asp_Glu_race"/>
    <property type="match status" value="1"/>
</dbReference>
<sequence length="229" mass="25586">MKKIGLIGGISWQSTHYYYKKINEEVSQRLGGMHSARVLLESVDFNDIVAAQENDDWELVGETLTEAALNLEKGGAQFLAICSNTVHAAASKVQHSSNLPFIHIADATADAVKNQGIVKVGLIGTEYLMKSSWYRERLHSCSIEVILPGEVEQKELQRQIFEELCFSHVRSSSKRQTVNILNNMRKQGAEGMVLGCTEFGLMLQEKDVSYPIFDSSEIHIKKITDQALN</sequence>
<dbReference type="InterPro" id="IPR001920">
    <property type="entry name" value="Asp/Glu_race"/>
</dbReference>
<reference evidence="3 4" key="1">
    <citation type="submission" date="2016-10" db="EMBL/GenBank/DDBJ databases">
        <authorList>
            <person name="de Groot N.N."/>
        </authorList>
    </citation>
    <scope>NUCLEOTIDE SEQUENCE [LARGE SCALE GENOMIC DNA]</scope>
    <source>
        <strain evidence="4">P4B,CCM 7963,CECT 7998,DSM 25260,IBRC-M 10614,KCTC 13821</strain>
    </source>
</reference>
<keyword evidence="2" id="KW-0413">Isomerase</keyword>
<dbReference type="Proteomes" id="UP000199017">
    <property type="component" value="Unassembled WGS sequence"/>
</dbReference>
<organism evidence="3 4">
    <name type="scientific">Alteribacillus bidgolensis</name>
    <dbReference type="NCBI Taxonomy" id="930129"/>
    <lineage>
        <taxon>Bacteria</taxon>
        <taxon>Bacillati</taxon>
        <taxon>Bacillota</taxon>
        <taxon>Bacilli</taxon>
        <taxon>Bacillales</taxon>
        <taxon>Bacillaceae</taxon>
        <taxon>Alteribacillus</taxon>
    </lineage>
</organism>
<name>A0A1G8HLS5_9BACI</name>
<proteinExistence type="inferred from homology"/>
<dbReference type="RefSeq" id="WP_170031909.1">
    <property type="nucleotide sequence ID" value="NZ_FNDU01000004.1"/>
</dbReference>
<evidence type="ECO:0000313" key="4">
    <source>
        <dbReference type="Proteomes" id="UP000199017"/>
    </source>
</evidence>
<dbReference type="NCBIfam" id="TIGR00035">
    <property type="entry name" value="asp_race"/>
    <property type="match status" value="1"/>
</dbReference>